<dbReference type="Pfam" id="PF00787">
    <property type="entry name" value="PX"/>
    <property type="match status" value="1"/>
</dbReference>
<dbReference type="PROSITE" id="PS50011">
    <property type="entry name" value="PROTEIN_KINASE_DOM"/>
    <property type="match status" value="1"/>
</dbReference>
<dbReference type="Pfam" id="PF00069">
    <property type="entry name" value="Pkinase"/>
    <property type="match status" value="1"/>
</dbReference>
<dbReference type="PANTHER" id="PTHR22999">
    <property type="entry name" value="PX SERINE/THREONINE KINASE PXK"/>
    <property type="match status" value="1"/>
</dbReference>
<evidence type="ECO:0000259" key="4">
    <source>
        <dbReference type="PROSITE" id="PS50011"/>
    </source>
</evidence>
<dbReference type="GO" id="GO:0045022">
    <property type="term" value="P:early endosome to late endosome transport"/>
    <property type="evidence" value="ECO:0007669"/>
    <property type="project" value="TreeGrafter"/>
</dbReference>
<dbReference type="OrthoDB" id="41200at2759"/>
<dbReference type="AlphaFoldDB" id="A0A8J2VZB1"/>
<evidence type="ECO:0000259" key="5">
    <source>
        <dbReference type="PROSITE" id="PS50195"/>
    </source>
</evidence>
<reference evidence="6" key="1">
    <citation type="submission" date="2021-09" db="EMBL/GenBank/DDBJ databases">
        <authorList>
            <person name="Martin H S."/>
        </authorList>
    </citation>
    <scope>NUCLEOTIDE SEQUENCE</scope>
</reference>
<dbReference type="Gene3D" id="3.30.1520.10">
    <property type="entry name" value="Phox-like domain"/>
    <property type="match status" value="1"/>
</dbReference>
<evidence type="ECO:0000313" key="6">
    <source>
        <dbReference type="EMBL" id="CAG9564173.1"/>
    </source>
</evidence>
<keyword evidence="2" id="KW-0963">Cytoplasm</keyword>
<dbReference type="GO" id="GO:0005770">
    <property type="term" value="C:late endosome"/>
    <property type="evidence" value="ECO:0007669"/>
    <property type="project" value="TreeGrafter"/>
</dbReference>
<name>A0A8J2VZB1_9NEOP</name>
<feature type="compositionally biased region" description="Low complexity" evidence="3">
    <location>
        <begin position="472"/>
        <end position="491"/>
    </location>
</feature>
<feature type="domain" description="PX" evidence="5">
    <location>
        <begin position="14"/>
        <end position="125"/>
    </location>
</feature>
<dbReference type="SMART" id="SM00312">
    <property type="entry name" value="PX"/>
    <property type="match status" value="1"/>
</dbReference>
<dbReference type="InterPro" id="IPR000719">
    <property type="entry name" value="Prot_kinase_dom"/>
</dbReference>
<dbReference type="GO" id="GO:0005524">
    <property type="term" value="F:ATP binding"/>
    <property type="evidence" value="ECO:0007669"/>
    <property type="project" value="InterPro"/>
</dbReference>
<dbReference type="GO" id="GO:0035091">
    <property type="term" value="F:phosphatidylinositol binding"/>
    <property type="evidence" value="ECO:0007669"/>
    <property type="project" value="InterPro"/>
</dbReference>
<evidence type="ECO:0000256" key="1">
    <source>
        <dbReference type="ARBA" id="ARBA00004496"/>
    </source>
</evidence>
<dbReference type="PROSITE" id="PS50195">
    <property type="entry name" value="PX"/>
    <property type="match status" value="1"/>
</dbReference>
<dbReference type="InterPro" id="IPR011009">
    <property type="entry name" value="Kinase-like_dom_sf"/>
</dbReference>
<dbReference type="Gene3D" id="1.10.510.10">
    <property type="entry name" value="Transferase(Phosphotransferase) domain 1"/>
    <property type="match status" value="1"/>
</dbReference>
<dbReference type="GO" id="GO:0005886">
    <property type="term" value="C:plasma membrane"/>
    <property type="evidence" value="ECO:0007669"/>
    <property type="project" value="TreeGrafter"/>
</dbReference>
<dbReference type="SMART" id="SM00220">
    <property type="entry name" value="S_TKc"/>
    <property type="match status" value="1"/>
</dbReference>
<feature type="compositionally biased region" description="Basic residues" evidence="3">
    <location>
        <begin position="461"/>
        <end position="471"/>
    </location>
</feature>
<dbReference type="GO" id="GO:0043271">
    <property type="term" value="P:negative regulation of monoatomic ion transport"/>
    <property type="evidence" value="ECO:0007669"/>
    <property type="project" value="TreeGrafter"/>
</dbReference>
<dbReference type="GO" id="GO:0005769">
    <property type="term" value="C:early endosome"/>
    <property type="evidence" value="ECO:0007669"/>
    <property type="project" value="TreeGrafter"/>
</dbReference>
<dbReference type="InterPro" id="IPR001683">
    <property type="entry name" value="PX_dom"/>
</dbReference>
<dbReference type="GO" id="GO:0004672">
    <property type="term" value="F:protein kinase activity"/>
    <property type="evidence" value="ECO:0007669"/>
    <property type="project" value="InterPro"/>
</dbReference>
<evidence type="ECO:0000313" key="7">
    <source>
        <dbReference type="Proteomes" id="UP000789524"/>
    </source>
</evidence>
<dbReference type="Proteomes" id="UP000789524">
    <property type="component" value="Unassembled WGS sequence"/>
</dbReference>
<accession>A0A8J2VZB1</accession>
<feature type="region of interest" description="Disordered" evidence="3">
    <location>
        <begin position="458"/>
        <end position="539"/>
    </location>
</feature>
<organism evidence="6 7">
    <name type="scientific">Danaus chrysippus</name>
    <name type="common">African queen</name>
    <dbReference type="NCBI Taxonomy" id="151541"/>
    <lineage>
        <taxon>Eukaryota</taxon>
        <taxon>Metazoa</taxon>
        <taxon>Ecdysozoa</taxon>
        <taxon>Arthropoda</taxon>
        <taxon>Hexapoda</taxon>
        <taxon>Insecta</taxon>
        <taxon>Pterygota</taxon>
        <taxon>Neoptera</taxon>
        <taxon>Endopterygota</taxon>
        <taxon>Lepidoptera</taxon>
        <taxon>Glossata</taxon>
        <taxon>Ditrysia</taxon>
        <taxon>Papilionoidea</taxon>
        <taxon>Nymphalidae</taxon>
        <taxon>Danainae</taxon>
        <taxon>Danaini</taxon>
        <taxon>Danaina</taxon>
        <taxon>Danaus</taxon>
        <taxon>Anosia</taxon>
    </lineage>
</organism>
<dbReference type="GO" id="GO:0006622">
    <property type="term" value="P:protein targeting to lysosome"/>
    <property type="evidence" value="ECO:0007669"/>
    <property type="project" value="TreeGrafter"/>
</dbReference>
<feature type="compositionally biased region" description="Low complexity" evidence="3">
    <location>
        <begin position="530"/>
        <end position="539"/>
    </location>
</feature>
<protein>
    <submittedName>
        <fullName evidence="6">(African queen) hypothetical protein</fullName>
    </submittedName>
</protein>
<dbReference type="GO" id="GO:0008333">
    <property type="term" value="P:endosome to lysosome transport"/>
    <property type="evidence" value="ECO:0007669"/>
    <property type="project" value="TreeGrafter"/>
</dbReference>
<dbReference type="SUPFAM" id="SSF64268">
    <property type="entry name" value="PX domain"/>
    <property type="match status" value="1"/>
</dbReference>
<gene>
    <name evidence="6" type="ORF">DCHRY22_LOCUS5195</name>
</gene>
<evidence type="ECO:0000256" key="2">
    <source>
        <dbReference type="ARBA" id="ARBA00022490"/>
    </source>
</evidence>
<evidence type="ECO:0000256" key="3">
    <source>
        <dbReference type="SAM" id="MobiDB-lite"/>
    </source>
</evidence>
<keyword evidence="7" id="KW-1185">Reference proteome</keyword>
<dbReference type="SUPFAM" id="SSF56112">
    <property type="entry name" value="Protein kinase-like (PK-like)"/>
    <property type="match status" value="1"/>
</dbReference>
<dbReference type="InterPro" id="IPR051837">
    <property type="entry name" value="SortingNexin/PXDomain-PKLike"/>
</dbReference>
<feature type="compositionally biased region" description="Polar residues" evidence="3">
    <location>
        <begin position="501"/>
        <end position="527"/>
    </location>
</feature>
<comment type="subcellular location">
    <subcellularLocation>
        <location evidence="1">Cytoplasm</location>
    </subcellularLocation>
</comment>
<dbReference type="EMBL" id="CAKASE010000050">
    <property type="protein sequence ID" value="CAG9564173.1"/>
    <property type="molecule type" value="Genomic_DNA"/>
</dbReference>
<proteinExistence type="predicted"/>
<dbReference type="InterPro" id="IPR036871">
    <property type="entry name" value="PX_dom_sf"/>
</dbReference>
<feature type="domain" description="Protein kinase" evidence="4">
    <location>
        <begin position="134"/>
        <end position="414"/>
    </location>
</feature>
<dbReference type="PANTHER" id="PTHR22999:SF40">
    <property type="entry name" value="PX DOMAIN-CONTAINING PROTEIN KINASE-LIKE PROTEIN"/>
    <property type="match status" value="1"/>
</dbReference>
<sequence>MAIFEKSLQSKVRIDDTDTLVCLLENAQSINKHTEYILRVQKGPNKEKTCVSRRYRDFAVLNTNLQQANIDLPIPPKKLIGNMQPSFVAERQIALQNYINEVLKHQILALSLPVRSFLDPNNYSLSIAEQALQTVSIALRGSGQFDLKSPLPDIGWRIRKQYFLVNESESGSNCILSYQSYGPDHCLHVKDLQAAFKSLQNISHPYIADILAMNTLETGAYVVRRIYKNGSFRDLLYGTEYNKNHLAKYGNPKTRKPFTNGQISHYGYQILQALKFLHSKGLPHGHVHPGNITVDNQSALLLDIENMLLGVPSLYRPYVLDVRRANTMESVDVYCFGRTLYEMAFATPLQQYYCDDYPDNIPQDLESVLRLCLSSGSCKQDLPTLDTLLHHPLFTRATLNGLTPRCDRRPHLKFPLNIKEQIKTAVGVVEDRIQADQKAVRAARKEVRIQEILNSEEEMKKQKKRAKKRSSVWKSSSSLAEASRSASGASSPTLTPIPIDTSANSSFRADSSLNTGNTADNTPSNGATLPPGSSASSRGALLSDICSFDRSRLSRVTSSLS</sequence>
<comment type="caution">
    <text evidence="6">The sequence shown here is derived from an EMBL/GenBank/DDBJ whole genome shotgun (WGS) entry which is preliminary data.</text>
</comment>